<evidence type="ECO:0000313" key="2">
    <source>
        <dbReference type="EnsemblMetazoa" id="G26505.1:cds"/>
    </source>
</evidence>
<organism evidence="2 3">
    <name type="scientific">Magallana gigas</name>
    <name type="common">Pacific oyster</name>
    <name type="synonym">Crassostrea gigas</name>
    <dbReference type="NCBI Taxonomy" id="29159"/>
    <lineage>
        <taxon>Eukaryota</taxon>
        <taxon>Metazoa</taxon>
        <taxon>Spiralia</taxon>
        <taxon>Lophotrochozoa</taxon>
        <taxon>Mollusca</taxon>
        <taxon>Bivalvia</taxon>
        <taxon>Autobranchia</taxon>
        <taxon>Pteriomorphia</taxon>
        <taxon>Ostreida</taxon>
        <taxon>Ostreoidea</taxon>
        <taxon>Ostreidae</taxon>
        <taxon>Magallana</taxon>
    </lineage>
</organism>
<evidence type="ECO:0000313" key="3">
    <source>
        <dbReference type="Proteomes" id="UP000005408"/>
    </source>
</evidence>
<evidence type="ECO:0000256" key="1">
    <source>
        <dbReference type="SAM" id="MobiDB-lite"/>
    </source>
</evidence>
<keyword evidence="3" id="KW-1185">Reference proteome</keyword>
<dbReference type="AlphaFoldDB" id="A0A8W8L5V4"/>
<feature type="region of interest" description="Disordered" evidence="1">
    <location>
        <begin position="1"/>
        <end position="27"/>
    </location>
</feature>
<dbReference type="Proteomes" id="UP000005408">
    <property type="component" value="Unassembled WGS sequence"/>
</dbReference>
<reference evidence="2" key="1">
    <citation type="submission" date="2022-08" db="UniProtKB">
        <authorList>
            <consortium name="EnsemblMetazoa"/>
        </authorList>
    </citation>
    <scope>IDENTIFICATION</scope>
    <source>
        <strain evidence="2">05x7-T-G4-1.051#20</strain>
    </source>
</reference>
<sequence>MKVKKTLSKDDDDLSPPKKKLRTSSITEAEPSYIGDQRIWSQHIGELFVHLELSPISDRVLCFTIEKTWIRVTFLKVHPTGMQKIQNTPVNRPGSMKLNDGEYPEFYYSRRYNFLKRHDCKDLFKALLLIKMMEVRREAARKS</sequence>
<name>A0A8W8L5V4_MAGGI</name>
<dbReference type="EnsemblMetazoa" id="G26505.1">
    <property type="protein sequence ID" value="G26505.1:cds"/>
    <property type="gene ID" value="G26505"/>
</dbReference>
<protein>
    <submittedName>
        <fullName evidence="2">Uncharacterized protein</fullName>
    </submittedName>
</protein>
<proteinExistence type="predicted"/>
<accession>A0A8W8L5V4</accession>